<feature type="domain" description="ABC transmembrane type-1" evidence="8">
    <location>
        <begin position="79"/>
        <end position="268"/>
    </location>
</feature>
<keyword evidence="10" id="KW-1185">Reference proteome</keyword>
<dbReference type="GO" id="GO:0005886">
    <property type="term" value="C:plasma membrane"/>
    <property type="evidence" value="ECO:0007669"/>
    <property type="project" value="UniProtKB-SubCell"/>
</dbReference>
<keyword evidence="4 7" id="KW-0812">Transmembrane</keyword>
<comment type="subcellular location">
    <subcellularLocation>
        <location evidence="1 7">Cell membrane</location>
        <topology evidence="1 7">Multi-pass membrane protein</topology>
    </subcellularLocation>
</comment>
<evidence type="ECO:0000256" key="6">
    <source>
        <dbReference type="ARBA" id="ARBA00023136"/>
    </source>
</evidence>
<feature type="transmembrane region" description="Helical" evidence="7">
    <location>
        <begin position="21"/>
        <end position="39"/>
    </location>
</feature>
<proteinExistence type="inferred from homology"/>
<organism evidence="9 10">
    <name type="scientific">Paenibacillus foliorum</name>
    <dbReference type="NCBI Taxonomy" id="2654974"/>
    <lineage>
        <taxon>Bacteria</taxon>
        <taxon>Bacillati</taxon>
        <taxon>Bacillota</taxon>
        <taxon>Bacilli</taxon>
        <taxon>Bacillales</taxon>
        <taxon>Paenibacillaceae</taxon>
        <taxon>Paenibacillus</taxon>
    </lineage>
</organism>
<dbReference type="Pfam" id="PF00528">
    <property type="entry name" value="BPD_transp_1"/>
    <property type="match status" value="1"/>
</dbReference>
<dbReference type="SUPFAM" id="SSF161098">
    <property type="entry name" value="MetI-like"/>
    <property type="match status" value="1"/>
</dbReference>
<dbReference type="PANTHER" id="PTHR43744:SF8">
    <property type="entry name" value="SN-GLYCEROL-3-PHOSPHATE TRANSPORT SYSTEM PERMEASE PROTEIN UGPE"/>
    <property type="match status" value="1"/>
</dbReference>
<keyword evidence="6 7" id="KW-0472">Membrane</keyword>
<dbReference type="CDD" id="cd06261">
    <property type="entry name" value="TM_PBP2"/>
    <property type="match status" value="1"/>
</dbReference>
<keyword evidence="2 7" id="KW-0813">Transport</keyword>
<dbReference type="AlphaFoldDB" id="A0A972JZP8"/>
<evidence type="ECO:0000256" key="7">
    <source>
        <dbReference type="RuleBase" id="RU363032"/>
    </source>
</evidence>
<evidence type="ECO:0000256" key="4">
    <source>
        <dbReference type="ARBA" id="ARBA00022692"/>
    </source>
</evidence>
<accession>A0A972JZP8</accession>
<keyword evidence="3" id="KW-1003">Cell membrane</keyword>
<dbReference type="Proteomes" id="UP000641588">
    <property type="component" value="Unassembled WGS sequence"/>
</dbReference>
<dbReference type="InterPro" id="IPR000515">
    <property type="entry name" value="MetI-like"/>
</dbReference>
<protein>
    <submittedName>
        <fullName evidence="9">ABC transporter permease subunit</fullName>
    </submittedName>
</protein>
<comment type="similarity">
    <text evidence="7">Belongs to the binding-protein-dependent transport system permease family.</text>
</comment>
<evidence type="ECO:0000256" key="1">
    <source>
        <dbReference type="ARBA" id="ARBA00004651"/>
    </source>
</evidence>
<evidence type="ECO:0000256" key="2">
    <source>
        <dbReference type="ARBA" id="ARBA00022448"/>
    </source>
</evidence>
<dbReference type="RefSeq" id="WP_171651179.1">
    <property type="nucleotide sequence ID" value="NZ_WHOD01000027.1"/>
</dbReference>
<feature type="transmembrane region" description="Helical" evidence="7">
    <location>
        <begin position="83"/>
        <end position="104"/>
    </location>
</feature>
<reference evidence="9" key="1">
    <citation type="submission" date="2019-10" db="EMBL/GenBank/DDBJ databases">
        <title>Description of Paenibacillus glebae sp. nov.</title>
        <authorList>
            <person name="Carlier A."/>
            <person name="Qi S."/>
        </authorList>
    </citation>
    <scope>NUCLEOTIDE SEQUENCE</scope>
    <source>
        <strain evidence="9">LMG 31456</strain>
    </source>
</reference>
<evidence type="ECO:0000313" key="10">
    <source>
        <dbReference type="Proteomes" id="UP000641588"/>
    </source>
</evidence>
<dbReference type="EMBL" id="WHOD01000027">
    <property type="protein sequence ID" value="NOU92980.1"/>
    <property type="molecule type" value="Genomic_DNA"/>
</dbReference>
<name>A0A972JZP8_9BACL</name>
<evidence type="ECO:0000256" key="5">
    <source>
        <dbReference type="ARBA" id="ARBA00022989"/>
    </source>
</evidence>
<evidence type="ECO:0000256" key="3">
    <source>
        <dbReference type="ARBA" id="ARBA00022475"/>
    </source>
</evidence>
<sequence length="283" mass="32257">MIKKQKNQLIRPPKASHIFTYVLMVIVSIVVLFPFYWMFVTAVKPLGEIFEFPPKLWPGEFFWGNFAKSMSVTDFPTYFKNSIIVTSIATIITVFINLLAGYAFAKYKFKGKELMFLIVLSTLMIPIQVTMIPNFIIVSKLGLLNTYAGLILPTCAEAFGLFLSRQFMSEIPDELIESGRMDGASEFHIFSKIVFPNVKPLLGVLVIFTVMWRWNDFQWPLIILSDKKMYTVQLGLSMLNGVNYVNWNDLMSAALISIIPVLIVFFAFQKQFVQGITHTGIKG</sequence>
<feature type="transmembrane region" description="Helical" evidence="7">
    <location>
        <begin position="116"/>
        <end position="138"/>
    </location>
</feature>
<gene>
    <name evidence="9" type="ORF">GC093_06985</name>
</gene>
<feature type="transmembrane region" description="Helical" evidence="7">
    <location>
        <begin position="250"/>
        <end position="268"/>
    </location>
</feature>
<comment type="caution">
    <text evidence="9">The sequence shown here is derived from an EMBL/GenBank/DDBJ whole genome shotgun (WGS) entry which is preliminary data.</text>
</comment>
<evidence type="ECO:0000313" key="9">
    <source>
        <dbReference type="EMBL" id="NOU92980.1"/>
    </source>
</evidence>
<dbReference type="InterPro" id="IPR035906">
    <property type="entry name" value="MetI-like_sf"/>
</dbReference>
<dbReference type="PROSITE" id="PS50928">
    <property type="entry name" value="ABC_TM1"/>
    <property type="match status" value="1"/>
</dbReference>
<dbReference type="PANTHER" id="PTHR43744">
    <property type="entry name" value="ABC TRANSPORTER PERMEASE PROTEIN MG189-RELATED-RELATED"/>
    <property type="match status" value="1"/>
</dbReference>
<feature type="transmembrane region" description="Helical" evidence="7">
    <location>
        <begin position="194"/>
        <end position="214"/>
    </location>
</feature>
<dbReference type="Gene3D" id="1.10.3720.10">
    <property type="entry name" value="MetI-like"/>
    <property type="match status" value="1"/>
</dbReference>
<feature type="transmembrane region" description="Helical" evidence="7">
    <location>
        <begin position="144"/>
        <end position="163"/>
    </location>
</feature>
<keyword evidence="5 7" id="KW-1133">Transmembrane helix</keyword>
<dbReference type="GO" id="GO:0055085">
    <property type="term" value="P:transmembrane transport"/>
    <property type="evidence" value="ECO:0007669"/>
    <property type="project" value="InterPro"/>
</dbReference>
<evidence type="ECO:0000259" key="8">
    <source>
        <dbReference type="PROSITE" id="PS50928"/>
    </source>
</evidence>